<dbReference type="EMBL" id="CACVBM020001729">
    <property type="protein sequence ID" value="CAA7058602.1"/>
    <property type="molecule type" value="Genomic_DNA"/>
</dbReference>
<keyword evidence="6" id="KW-1185">Reference proteome</keyword>
<dbReference type="InterPro" id="IPR002885">
    <property type="entry name" value="PPR_rpt"/>
</dbReference>
<accession>A0A6D2L1H3</accession>
<evidence type="ECO:0000256" key="2">
    <source>
        <dbReference type="ARBA" id="ARBA00022737"/>
    </source>
</evidence>
<dbReference type="Pfam" id="PF13812">
    <property type="entry name" value="PPR_3"/>
    <property type="match status" value="1"/>
</dbReference>
<keyword evidence="2" id="KW-0677">Repeat</keyword>
<sequence length="614" mass="69445">MRRFTFPCLFRHRISIISGTGYSPTAARLSSLSLTSTTESEPPPITSAILLDSVRSSQWHIVEQLSNKLTPSLISTTLLSLVKTPHLALNFVNQIDLRRLDFQTQCIAIAVVSKLSSPKPTIQLLKQVVRSSNSVKDVFDELVLARDRLETKSTTLFDSLVRCCCESKLVDEAVECFYLMKEKGFDPKTETCNCILSLLSNLNRTESAWVFYADMFRMEIKSNLHTYNVMINVLCKEGKLKRAKEMLGIMESFGIRPNVVTYNTLAQGYSLKGRVDGARMVINEMKAKGFQPDLQTYNPILSWMCSEGRASEVLREMKEMGLVLDSVSYNILIRGCSKIGDLETAFAYRDEMMREGFKPTFYTYNALIHGLFMENKIEAAEMLIKEIREKGIAFDAVSYNIVINGYCHHGDEKKAFALHEEMVSDGIEPTQFTYASLVYVLCRRKKIKEADELFERVVGNGMMKPDIVMMNALMDGHCSSGNMDRAFSILKEMDEMRIDPDDVTYNCLMRGLCGEGKFEEAREVMCEMKRRGIKPDHISYKTLISGYSSKKGDSAKQVVRDEMLSLGFDPTLLTYNALLKGLSQNQDGKLAEELLMEMKSDSSLEEEVAEKSDT</sequence>
<dbReference type="PROSITE" id="PS51375">
    <property type="entry name" value="PPR"/>
    <property type="match status" value="9"/>
</dbReference>
<feature type="domain" description="PROP1-like PPR" evidence="4">
    <location>
        <begin position="208"/>
        <end position="355"/>
    </location>
</feature>
<feature type="repeat" description="PPR" evidence="3">
    <location>
        <begin position="223"/>
        <end position="257"/>
    </location>
</feature>
<evidence type="ECO:0000313" key="6">
    <source>
        <dbReference type="Proteomes" id="UP000467841"/>
    </source>
</evidence>
<comment type="caution">
    <text evidence="5">The sequence shown here is derived from an EMBL/GenBank/DDBJ whole genome shotgun (WGS) entry which is preliminary data.</text>
</comment>
<feature type="repeat" description="PPR" evidence="3">
    <location>
        <begin position="466"/>
        <end position="500"/>
    </location>
</feature>
<feature type="repeat" description="PPR" evidence="3">
    <location>
        <begin position="430"/>
        <end position="464"/>
    </location>
</feature>
<dbReference type="Pfam" id="PF12854">
    <property type="entry name" value="PPR_1"/>
    <property type="match status" value="2"/>
</dbReference>
<feature type="repeat" description="PPR" evidence="3">
    <location>
        <begin position="395"/>
        <end position="429"/>
    </location>
</feature>
<proteinExistence type="inferred from homology"/>
<evidence type="ECO:0000313" key="5">
    <source>
        <dbReference type="EMBL" id="CAA7058602.1"/>
    </source>
</evidence>
<dbReference type="OrthoDB" id="185373at2759"/>
<name>A0A6D2L1H3_9BRAS</name>
<organism evidence="5 6">
    <name type="scientific">Microthlaspi erraticum</name>
    <dbReference type="NCBI Taxonomy" id="1685480"/>
    <lineage>
        <taxon>Eukaryota</taxon>
        <taxon>Viridiplantae</taxon>
        <taxon>Streptophyta</taxon>
        <taxon>Embryophyta</taxon>
        <taxon>Tracheophyta</taxon>
        <taxon>Spermatophyta</taxon>
        <taxon>Magnoliopsida</taxon>
        <taxon>eudicotyledons</taxon>
        <taxon>Gunneridae</taxon>
        <taxon>Pentapetalae</taxon>
        <taxon>rosids</taxon>
        <taxon>malvids</taxon>
        <taxon>Brassicales</taxon>
        <taxon>Brassicaceae</taxon>
        <taxon>Coluteocarpeae</taxon>
        <taxon>Microthlaspi</taxon>
    </lineage>
</organism>
<feature type="repeat" description="PPR" evidence="3">
    <location>
        <begin position="360"/>
        <end position="394"/>
    </location>
</feature>
<dbReference type="PANTHER" id="PTHR47941">
    <property type="entry name" value="PENTATRICOPEPTIDE REPEAT-CONTAINING PROTEIN 3, MITOCHONDRIAL"/>
    <property type="match status" value="1"/>
</dbReference>
<reference evidence="5" key="1">
    <citation type="submission" date="2020-01" db="EMBL/GenBank/DDBJ databases">
        <authorList>
            <person name="Mishra B."/>
        </authorList>
    </citation>
    <scope>NUCLEOTIDE SEQUENCE [LARGE SCALE GENOMIC DNA]</scope>
</reference>
<dbReference type="Pfam" id="PF17177">
    <property type="entry name" value="PPR_long"/>
    <property type="match status" value="1"/>
</dbReference>
<dbReference type="InterPro" id="IPR033443">
    <property type="entry name" value="PROP1-like_PPR_dom"/>
</dbReference>
<evidence type="ECO:0000256" key="3">
    <source>
        <dbReference type="PROSITE-ProRule" id="PRU00708"/>
    </source>
</evidence>
<feature type="repeat" description="PPR" evidence="3">
    <location>
        <begin position="153"/>
        <end position="187"/>
    </location>
</feature>
<gene>
    <name evidence="5" type="ORF">MERR_LOCUS45838</name>
</gene>
<feature type="repeat" description="PPR" evidence="3">
    <location>
        <begin position="325"/>
        <end position="359"/>
    </location>
</feature>
<dbReference type="AlphaFoldDB" id="A0A6D2L1H3"/>
<dbReference type="Gene3D" id="1.25.40.10">
    <property type="entry name" value="Tetratricopeptide repeat domain"/>
    <property type="match status" value="5"/>
</dbReference>
<dbReference type="Proteomes" id="UP000467841">
    <property type="component" value="Unassembled WGS sequence"/>
</dbReference>
<evidence type="ECO:0000259" key="4">
    <source>
        <dbReference type="Pfam" id="PF17177"/>
    </source>
</evidence>
<dbReference type="SUPFAM" id="SSF81901">
    <property type="entry name" value="HCP-like"/>
    <property type="match status" value="1"/>
</dbReference>
<evidence type="ECO:0000256" key="1">
    <source>
        <dbReference type="ARBA" id="ARBA00007626"/>
    </source>
</evidence>
<dbReference type="NCBIfam" id="TIGR00756">
    <property type="entry name" value="PPR"/>
    <property type="match status" value="10"/>
</dbReference>
<feature type="repeat" description="PPR" evidence="3">
    <location>
        <begin position="258"/>
        <end position="292"/>
    </location>
</feature>
<comment type="similarity">
    <text evidence="1">Belongs to the PPR family. P subfamily.</text>
</comment>
<protein>
    <recommendedName>
        <fullName evidence="4">PROP1-like PPR domain-containing protein</fullName>
    </recommendedName>
</protein>
<dbReference type="Pfam" id="PF13041">
    <property type="entry name" value="PPR_2"/>
    <property type="match status" value="2"/>
</dbReference>
<feature type="repeat" description="PPR" evidence="3">
    <location>
        <begin position="501"/>
        <end position="535"/>
    </location>
</feature>
<dbReference type="InterPro" id="IPR011990">
    <property type="entry name" value="TPR-like_helical_dom_sf"/>
</dbReference>
<dbReference type="Pfam" id="PF01535">
    <property type="entry name" value="PPR"/>
    <property type="match status" value="1"/>
</dbReference>